<evidence type="ECO:0000256" key="4">
    <source>
        <dbReference type="SAM" id="MobiDB-lite"/>
    </source>
</evidence>
<dbReference type="RefSeq" id="WP_377823987.1">
    <property type="nucleotide sequence ID" value="NZ_JBHSWJ010000002.1"/>
</dbReference>
<keyword evidence="2" id="KW-0067">ATP-binding</keyword>
<name>A0ABW2AW12_9MICO</name>
<dbReference type="InterPro" id="IPR025669">
    <property type="entry name" value="AAA_dom"/>
</dbReference>
<proteinExistence type="predicted"/>
<comment type="caution">
    <text evidence="7">The sequence shown here is derived from an EMBL/GenBank/DDBJ whole genome shotgun (WGS) entry which is preliminary data.</text>
</comment>
<keyword evidence="1" id="KW-0547">Nucleotide-binding</keyword>
<sequence length="531" mass="57047">MSDIVIGLGDQNLVADLTGILQEIDDVSIKAVAGSTQELVDLSRRMRPDIVIIYQEIGPEPVTEIIRDITAQRPDVAVLEVSDTRTPATVVKAMEAGARGVIAYPFSFPDVSSRLELAQEWVSHIRKFQTGEDTGGRQRGTVLTVVGAKGGVGTTTVATHLAQDQVLKHSQAKVCLVDVDVEKGDVGAVLDVRQSVSIADVAKVAEDLGTQTVLDAVILHETGIHVLLAPVDVREADFVTPEALQAIVEILRREFDVVILDAGGHVSPSQAACVEVADEVLVVTTSDVMSVRAMRRRMMAWTALAVGDEADMRVLINKVDKSSIFPAASVPKLTTARVLETRIPLSSRLLETAQNERDPRAITEVAWWRLFTELRREVGLERTTVRPAAVERKRGSRRERRGRDKSAARSESGERTSRREAGGIALENSVMIPFVLLLAAICWQIAVTGMTFIWAGHATTAAARSYAVSGQTGQARSAAVDSVPGPFSSGLSVSTSGPEQIAVTMRIPLGFGGAFGLPTSLTTTRTVVNEP</sequence>
<dbReference type="InterPro" id="IPR050625">
    <property type="entry name" value="ParA/MinD_ATPase"/>
</dbReference>
<dbReference type="EMBL" id="JBHSWJ010000002">
    <property type="protein sequence ID" value="MFC6715120.1"/>
    <property type="molecule type" value="Genomic_DNA"/>
</dbReference>
<gene>
    <name evidence="7" type="ORF">ACFQBT_15415</name>
</gene>
<evidence type="ECO:0000256" key="3">
    <source>
        <dbReference type="PROSITE-ProRule" id="PRU00169"/>
    </source>
</evidence>
<accession>A0ABW2AW12</accession>
<keyword evidence="5" id="KW-0812">Transmembrane</keyword>
<dbReference type="Pfam" id="PF13614">
    <property type="entry name" value="AAA_31"/>
    <property type="match status" value="1"/>
</dbReference>
<comment type="caution">
    <text evidence="3">Lacks conserved residue(s) required for the propagation of feature annotation.</text>
</comment>
<evidence type="ECO:0000313" key="8">
    <source>
        <dbReference type="Proteomes" id="UP001596356"/>
    </source>
</evidence>
<organism evidence="7 8">
    <name type="scientific">Branchiibius cervicis</name>
    <dbReference type="NCBI Taxonomy" id="908252"/>
    <lineage>
        <taxon>Bacteria</taxon>
        <taxon>Bacillati</taxon>
        <taxon>Actinomycetota</taxon>
        <taxon>Actinomycetes</taxon>
        <taxon>Micrococcales</taxon>
        <taxon>Dermacoccaceae</taxon>
        <taxon>Branchiibius</taxon>
    </lineage>
</organism>
<evidence type="ECO:0000256" key="5">
    <source>
        <dbReference type="SAM" id="Phobius"/>
    </source>
</evidence>
<evidence type="ECO:0000256" key="1">
    <source>
        <dbReference type="ARBA" id="ARBA00022741"/>
    </source>
</evidence>
<evidence type="ECO:0000259" key="6">
    <source>
        <dbReference type="PROSITE" id="PS50110"/>
    </source>
</evidence>
<dbReference type="InterPro" id="IPR027417">
    <property type="entry name" value="P-loop_NTPase"/>
</dbReference>
<keyword evidence="8" id="KW-1185">Reference proteome</keyword>
<evidence type="ECO:0000313" key="7">
    <source>
        <dbReference type="EMBL" id="MFC6715120.1"/>
    </source>
</evidence>
<protein>
    <submittedName>
        <fullName evidence="7">CpaE family protein</fullName>
    </submittedName>
</protein>
<dbReference type="Gene3D" id="3.40.50.2300">
    <property type="match status" value="1"/>
</dbReference>
<feature type="domain" description="Response regulatory" evidence="6">
    <location>
        <begin position="3"/>
        <end position="119"/>
    </location>
</feature>
<dbReference type="SUPFAM" id="SSF52540">
    <property type="entry name" value="P-loop containing nucleoside triphosphate hydrolases"/>
    <property type="match status" value="1"/>
</dbReference>
<dbReference type="SUPFAM" id="SSF52172">
    <property type="entry name" value="CheY-like"/>
    <property type="match status" value="1"/>
</dbReference>
<feature type="region of interest" description="Disordered" evidence="4">
    <location>
        <begin position="388"/>
        <end position="419"/>
    </location>
</feature>
<dbReference type="PROSITE" id="PS50110">
    <property type="entry name" value="RESPONSE_REGULATORY"/>
    <property type="match status" value="1"/>
</dbReference>
<feature type="transmembrane region" description="Helical" evidence="5">
    <location>
        <begin position="430"/>
        <end position="455"/>
    </location>
</feature>
<dbReference type="Proteomes" id="UP001596356">
    <property type="component" value="Unassembled WGS sequence"/>
</dbReference>
<keyword evidence="5" id="KW-1133">Transmembrane helix</keyword>
<dbReference type="PANTHER" id="PTHR43384">
    <property type="entry name" value="SEPTUM SITE-DETERMINING PROTEIN MIND HOMOLOG, CHLOROPLASTIC-RELATED"/>
    <property type="match status" value="1"/>
</dbReference>
<dbReference type="InterPro" id="IPR011006">
    <property type="entry name" value="CheY-like_superfamily"/>
</dbReference>
<feature type="compositionally biased region" description="Basic and acidic residues" evidence="4">
    <location>
        <begin position="401"/>
        <end position="419"/>
    </location>
</feature>
<evidence type="ECO:0000256" key="2">
    <source>
        <dbReference type="ARBA" id="ARBA00022840"/>
    </source>
</evidence>
<dbReference type="PANTHER" id="PTHR43384:SF6">
    <property type="entry name" value="SEPTUM SITE-DETERMINING PROTEIN MIND HOMOLOG, CHLOROPLASTIC"/>
    <property type="match status" value="1"/>
</dbReference>
<dbReference type="InterPro" id="IPR001789">
    <property type="entry name" value="Sig_transdc_resp-reg_receiver"/>
</dbReference>
<dbReference type="Gene3D" id="3.40.50.300">
    <property type="entry name" value="P-loop containing nucleotide triphosphate hydrolases"/>
    <property type="match status" value="1"/>
</dbReference>
<reference evidence="8" key="1">
    <citation type="journal article" date="2019" name="Int. J. Syst. Evol. Microbiol.">
        <title>The Global Catalogue of Microorganisms (GCM) 10K type strain sequencing project: providing services to taxonomists for standard genome sequencing and annotation.</title>
        <authorList>
            <consortium name="The Broad Institute Genomics Platform"/>
            <consortium name="The Broad Institute Genome Sequencing Center for Infectious Disease"/>
            <person name="Wu L."/>
            <person name="Ma J."/>
        </authorList>
    </citation>
    <scope>NUCLEOTIDE SEQUENCE [LARGE SCALE GENOMIC DNA]</scope>
    <source>
        <strain evidence="8">NBRC 106593</strain>
    </source>
</reference>
<keyword evidence="5" id="KW-0472">Membrane</keyword>